<dbReference type="PANTHER" id="PTHR43735">
    <property type="entry name" value="APOPTOSIS-INDUCING FACTOR 1"/>
    <property type="match status" value="1"/>
</dbReference>
<comment type="caution">
    <text evidence="2">The sequence shown here is derived from an EMBL/GenBank/DDBJ whole genome shotgun (WGS) entry which is preliminary data.</text>
</comment>
<dbReference type="Gene3D" id="3.50.50.100">
    <property type="match status" value="1"/>
</dbReference>
<organism evidence="2 3">
    <name type="scientific">Polychaeton citri CBS 116435</name>
    <dbReference type="NCBI Taxonomy" id="1314669"/>
    <lineage>
        <taxon>Eukaryota</taxon>
        <taxon>Fungi</taxon>
        <taxon>Dikarya</taxon>
        <taxon>Ascomycota</taxon>
        <taxon>Pezizomycotina</taxon>
        <taxon>Dothideomycetes</taxon>
        <taxon>Dothideomycetidae</taxon>
        <taxon>Capnodiales</taxon>
        <taxon>Capnodiaceae</taxon>
        <taxon>Polychaeton</taxon>
    </lineage>
</organism>
<reference evidence="2" key="1">
    <citation type="journal article" date="2020" name="Stud. Mycol.">
        <title>101 Dothideomycetes genomes: a test case for predicting lifestyles and emergence of pathogens.</title>
        <authorList>
            <person name="Haridas S."/>
            <person name="Albert R."/>
            <person name="Binder M."/>
            <person name="Bloem J."/>
            <person name="Labutti K."/>
            <person name="Salamov A."/>
            <person name="Andreopoulos B."/>
            <person name="Baker S."/>
            <person name="Barry K."/>
            <person name="Bills G."/>
            <person name="Bluhm B."/>
            <person name="Cannon C."/>
            <person name="Castanera R."/>
            <person name="Culley D."/>
            <person name="Daum C."/>
            <person name="Ezra D."/>
            <person name="Gonzalez J."/>
            <person name="Henrissat B."/>
            <person name="Kuo A."/>
            <person name="Liang C."/>
            <person name="Lipzen A."/>
            <person name="Lutzoni F."/>
            <person name="Magnuson J."/>
            <person name="Mondo S."/>
            <person name="Nolan M."/>
            <person name="Ohm R."/>
            <person name="Pangilinan J."/>
            <person name="Park H.-J."/>
            <person name="Ramirez L."/>
            <person name="Alfaro M."/>
            <person name="Sun H."/>
            <person name="Tritt A."/>
            <person name="Yoshinaga Y."/>
            <person name="Zwiers L.-H."/>
            <person name="Turgeon B."/>
            <person name="Goodwin S."/>
            <person name="Spatafora J."/>
            <person name="Crous P."/>
            <person name="Grigoriev I."/>
        </authorList>
    </citation>
    <scope>NUCLEOTIDE SEQUENCE</scope>
    <source>
        <strain evidence="2">CBS 116435</strain>
    </source>
</reference>
<dbReference type="EMBL" id="MU003793">
    <property type="protein sequence ID" value="KAF2721086.1"/>
    <property type="molecule type" value="Genomic_DNA"/>
</dbReference>
<dbReference type="PANTHER" id="PTHR43735:SF5">
    <property type="entry name" value="FAD_NAD(P)-BINDING DOMAIN-CONTAINING PROTEIN"/>
    <property type="match status" value="1"/>
</dbReference>
<dbReference type="GO" id="GO:0004174">
    <property type="term" value="F:electron-transferring-flavoprotein dehydrogenase activity"/>
    <property type="evidence" value="ECO:0007669"/>
    <property type="project" value="TreeGrafter"/>
</dbReference>
<dbReference type="AlphaFoldDB" id="A0A9P4Q9X2"/>
<evidence type="ECO:0000313" key="2">
    <source>
        <dbReference type="EMBL" id="KAF2721086.1"/>
    </source>
</evidence>
<dbReference type="GO" id="GO:0050660">
    <property type="term" value="F:flavin adenine dinucleotide binding"/>
    <property type="evidence" value="ECO:0007669"/>
    <property type="project" value="TreeGrafter"/>
</dbReference>
<dbReference type="PRINTS" id="PR00368">
    <property type="entry name" value="FADPNR"/>
</dbReference>
<protein>
    <submittedName>
        <fullName evidence="2">FAD/NAD(P)-binding domain-containing protein</fullName>
    </submittedName>
</protein>
<dbReference type="GO" id="GO:0005737">
    <property type="term" value="C:cytoplasm"/>
    <property type="evidence" value="ECO:0007669"/>
    <property type="project" value="TreeGrafter"/>
</dbReference>
<dbReference type="Proteomes" id="UP000799441">
    <property type="component" value="Unassembled WGS sequence"/>
</dbReference>
<name>A0A9P4Q9X2_9PEZI</name>
<proteinExistence type="predicted"/>
<evidence type="ECO:0000259" key="1">
    <source>
        <dbReference type="Pfam" id="PF07992"/>
    </source>
</evidence>
<dbReference type="InterPro" id="IPR036188">
    <property type="entry name" value="FAD/NAD-bd_sf"/>
</dbReference>
<dbReference type="SUPFAM" id="SSF51905">
    <property type="entry name" value="FAD/NAD(P)-binding domain"/>
    <property type="match status" value="1"/>
</dbReference>
<dbReference type="OrthoDB" id="202203at2759"/>
<dbReference type="InterPro" id="IPR023753">
    <property type="entry name" value="FAD/NAD-binding_dom"/>
</dbReference>
<evidence type="ECO:0000313" key="3">
    <source>
        <dbReference type="Proteomes" id="UP000799441"/>
    </source>
</evidence>
<feature type="domain" description="FAD/NAD(P)-binding" evidence="1">
    <location>
        <begin position="45"/>
        <end position="343"/>
    </location>
</feature>
<dbReference type="Pfam" id="PF07992">
    <property type="entry name" value="Pyr_redox_2"/>
    <property type="match status" value="1"/>
</dbReference>
<gene>
    <name evidence="2" type="ORF">K431DRAFT_328858</name>
</gene>
<keyword evidence="3" id="KW-1185">Reference proteome</keyword>
<accession>A0A9P4Q9X2</accession>
<sequence>MAFDEARLIGKAITFLVPFISQLIVQRIAAIIHRWAYQAKPQAKHVVVVGGSFAGLELAKGLCETLPTGYKCVFLERNSHFNYLFTFPRFSVLEGHERSAFIPYDGLDRNAPQGILVRVQDTVLSLTETHVVLATGEDIPYEYLVLATGTMQPLPAKVKSTECAQACQELQSVQQRIKGAQRIAIVGAGAVDVELASDIAEVYPQKNVVLIHSRNQILNQFGKRLHDYVMTKLRDLNIRVLLNERPDLDMTDGLLTAASLTFSNDVTEQFDLIIPCTGQIPNSTILRSLYPESISPQNSRILVSPTLQLLILSKTTETAANIFAFGDVAEHHGPRMARAAFSQSQVVLKNILSSINDKLPAATYRPRWDLEGAIKLTIGHKHTVLYCKDGVDQDSQDLIVPSSGNSVDFDVWKAWKLNGVAHEFPRKRNG</sequence>